<feature type="transmembrane region" description="Helical" evidence="9">
    <location>
        <begin position="221"/>
        <end position="241"/>
    </location>
</feature>
<feature type="transmembrane region" description="Helical" evidence="9">
    <location>
        <begin position="119"/>
        <end position="140"/>
    </location>
</feature>
<evidence type="ECO:0000313" key="12">
    <source>
        <dbReference type="Proteomes" id="UP000238196"/>
    </source>
</evidence>
<sequence>MSQSLLTTGGQPASRAAPSAQARRHHGKWLAHWTLAPALAFFLAFWLLPFVQLMVMGAGADSGSGEPGYWAVLTHRQYLFSLLVTVLLSLAVAVLAVVIAAICGCFLARNHFFGRSLLLSMLTFPLAFPGVVVGFLVIMLGGRQGLSAQLGQLLAGERWTFAYSLTGLFIGYLYFSIPRVIMTVMAACEKLDTSLEEAARSLGASSWRVIADVLIPGIRPALISTGAICFATSMGAFGTAFTLGTRINVVPMAIYGEFTNYANFAMSAALSVLLGAVTWLALAMARRLSADASLGGA</sequence>
<dbReference type="GO" id="GO:0015419">
    <property type="term" value="F:ABC-type sulfate transporter activity"/>
    <property type="evidence" value="ECO:0007669"/>
    <property type="project" value="InterPro"/>
</dbReference>
<comment type="subcellular location">
    <subcellularLocation>
        <location evidence="1 9">Cell membrane</location>
        <topology evidence="1 9">Multi-pass membrane protein</topology>
    </subcellularLocation>
</comment>
<dbReference type="Pfam" id="PF00528">
    <property type="entry name" value="BPD_transp_1"/>
    <property type="match status" value="1"/>
</dbReference>
<dbReference type="Gene3D" id="1.10.3720.10">
    <property type="entry name" value="MetI-like"/>
    <property type="match status" value="1"/>
</dbReference>
<dbReference type="AlphaFoldDB" id="A0A2S5KMP4"/>
<evidence type="ECO:0000313" key="11">
    <source>
        <dbReference type="EMBL" id="PPC76117.1"/>
    </source>
</evidence>
<keyword evidence="4 9" id="KW-0812">Transmembrane</keyword>
<evidence type="ECO:0000256" key="1">
    <source>
        <dbReference type="ARBA" id="ARBA00004651"/>
    </source>
</evidence>
<dbReference type="EMBL" id="PRLP01000057">
    <property type="protein sequence ID" value="PPC76117.1"/>
    <property type="molecule type" value="Genomic_DNA"/>
</dbReference>
<dbReference type="PROSITE" id="PS50928">
    <property type="entry name" value="ABC_TM1"/>
    <property type="match status" value="1"/>
</dbReference>
<evidence type="ECO:0000256" key="5">
    <source>
        <dbReference type="ARBA" id="ARBA00022989"/>
    </source>
</evidence>
<evidence type="ECO:0000256" key="4">
    <source>
        <dbReference type="ARBA" id="ARBA00022692"/>
    </source>
</evidence>
<accession>A0A2S5KMP4</accession>
<dbReference type="Proteomes" id="UP000238196">
    <property type="component" value="Unassembled WGS sequence"/>
</dbReference>
<gene>
    <name evidence="11" type="ORF">C4K68_17155</name>
</gene>
<proteinExistence type="inferred from homology"/>
<feature type="domain" description="ABC transmembrane type-1" evidence="10">
    <location>
        <begin position="82"/>
        <end position="285"/>
    </location>
</feature>
<keyword evidence="7 9" id="KW-0472">Membrane</keyword>
<dbReference type="InterPro" id="IPR005667">
    <property type="entry name" value="Sulph_transpt2"/>
</dbReference>
<evidence type="ECO:0000256" key="2">
    <source>
        <dbReference type="ARBA" id="ARBA00011779"/>
    </source>
</evidence>
<evidence type="ECO:0000256" key="7">
    <source>
        <dbReference type="ARBA" id="ARBA00023136"/>
    </source>
</evidence>
<evidence type="ECO:0000256" key="6">
    <source>
        <dbReference type="ARBA" id="ARBA00023032"/>
    </source>
</evidence>
<reference evidence="11 12" key="1">
    <citation type="submission" date="2018-02" db="EMBL/GenBank/DDBJ databases">
        <title>novel marine gammaproteobacteria from coastal saline agro ecosystem.</title>
        <authorList>
            <person name="Krishnan R."/>
            <person name="Ramesh Kumar N."/>
        </authorList>
    </citation>
    <scope>NUCLEOTIDE SEQUENCE [LARGE SCALE GENOMIC DNA]</scope>
    <source>
        <strain evidence="11 12">228</strain>
    </source>
</reference>
<keyword evidence="5 9" id="KW-1133">Transmembrane helix</keyword>
<feature type="transmembrane region" description="Helical" evidence="9">
    <location>
        <begin position="33"/>
        <end position="58"/>
    </location>
</feature>
<comment type="subunit">
    <text evidence="2">The complex is composed of two ATP-binding proteins (CysA), two transmembrane proteins (CysT and CysW) and a solute-binding protein (CysP).</text>
</comment>
<feature type="transmembrane region" description="Helical" evidence="9">
    <location>
        <begin position="160"/>
        <end position="177"/>
    </location>
</feature>
<dbReference type="InterPro" id="IPR035906">
    <property type="entry name" value="MetI-like_sf"/>
</dbReference>
<keyword evidence="6" id="KW-0764">Sulfate transport</keyword>
<protein>
    <submittedName>
        <fullName evidence="11">ABC transporter permease</fullName>
    </submittedName>
</protein>
<comment type="function">
    <text evidence="8">Part of the ABC transporter complex CysAWTP (TC 3.A.1.6.1) involved in sulfate/thiosulfate import. Probably responsible for the translocation of the substrate across the membrane.</text>
</comment>
<evidence type="ECO:0000256" key="8">
    <source>
        <dbReference type="ARBA" id="ARBA00025323"/>
    </source>
</evidence>
<evidence type="ECO:0000259" key="10">
    <source>
        <dbReference type="PROSITE" id="PS50928"/>
    </source>
</evidence>
<dbReference type="PANTHER" id="PTHR30406">
    <property type="entry name" value="SULFATE TRANSPORT SYSTEM PERMEASE PROTEIN"/>
    <property type="match status" value="1"/>
</dbReference>
<dbReference type="PANTHER" id="PTHR30406:SF8">
    <property type="entry name" value="SULFATE TRANSPORT SYSTEM PERMEASE PROTEIN CYST"/>
    <property type="match status" value="1"/>
</dbReference>
<evidence type="ECO:0000256" key="3">
    <source>
        <dbReference type="ARBA" id="ARBA00022448"/>
    </source>
</evidence>
<evidence type="ECO:0000256" key="9">
    <source>
        <dbReference type="RuleBase" id="RU363032"/>
    </source>
</evidence>
<keyword evidence="3 9" id="KW-0813">Transport</keyword>
<dbReference type="SUPFAM" id="SSF161098">
    <property type="entry name" value="MetI-like"/>
    <property type="match status" value="1"/>
</dbReference>
<comment type="similarity">
    <text evidence="9">Belongs to the binding-protein-dependent transport system permease family.</text>
</comment>
<organism evidence="11 12">
    <name type="scientific">Proteobacteria bacterium 228</name>
    <dbReference type="NCBI Taxonomy" id="2083153"/>
    <lineage>
        <taxon>Bacteria</taxon>
        <taxon>Pseudomonadati</taxon>
        <taxon>Pseudomonadota</taxon>
    </lineage>
</organism>
<feature type="transmembrane region" description="Helical" evidence="9">
    <location>
        <begin position="261"/>
        <end position="282"/>
    </location>
</feature>
<name>A0A2S5KMP4_9PROT</name>
<dbReference type="InterPro" id="IPR000515">
    <property type="entry name" value="MetI-like"/>
</dbReference>
<dbReference type="GO" id="GO:0005886">
    <property type="term" value="C:plasma membrane"/>
    <property type="evidence" value="ECO:0007669"/>
    <property type="project" value="UniProtKB-SubCell"/>
</dbReference>
<dbReference type="OrthoDB" id="7268769at2"/>
<comment type="caution">
    <text evidence="11">The sequence shown here is derived from an EMBL/GenBank/DDBJ whole genome shotgun (WGS) entry which is preliminary data.</text>
</comment>
<dbReference type="CDD" id="cd06261">
    <property type="entry name" value="TM_PBP2"/>
    <property type="match status" value="1"/>
</dbReference>
<feature type="transmembrane region" description="Helical" evidence="9">
    <location>
        <begin position="78"/>
        <end position="107"/>
    </location>
</feature>